<proteinExistence type="inferred from homology"/>
<dbReference type="GO" id="GO:0020037">
    <property type="term" value="F:heme binding"/>
    <property type="evidence" value="ECO:0007669"/>
    <property type="project" value="InterPro"/>
</dbReference>
<dbReference type="AlphaFoldDB" id="A0A8J3FUV1"/>
<keyword evidence="4" id="KW-0503">Monooxygenase</keyword>
<comment type="cofactor">
    <cofactor evidence="1 3">
        <name>heme</name>
        <dbReference type="ChEBI" id="CHEBI:30413"/>
    </cofactor>
</comment>
<organism evidence="5 6">
    <name type="scientific">Longimycelium tulufanense</name>
    <dbReference type="NCBI Taxonomy" id="907463"/>
    <lineage>
        <taxon>Bacteria</taxon>
        <taxon>Bacillati</taxon>
        <taxon>Actinomycetota</taxon>
        <taxon>Actinomycetes</taxon>
        <taxon>Pseudonocardiales</taxon>
        <taxon>Pseudonocardiaceae</taxon>
        <taxon>Longimycelium</taxon>
    </lineage>
</organism>
<keyword evidence="6" id="KW-1185">Reference proteome</keyword>
<dbReference type="PANTHER" id="PTHR24305">
    <property type="entry name" value="CYTOCHROME P450"/>
    <property type="match status" value="1"/>
</dbReference>
<dbReference type="Gene3D" id="1.10.630.10">
    <property type="entry name" value="Cytochrome P450"/>
    <property type="match status" value="1"/>
</dbReference>
<dbReference type="GO" id="GO:0004497">
    <property type="term" value="F:monooxygenase activity"/>
    <property type="evidence" value="ECO:0007669"/>
    <property type="project" value="UniProtKB-KW"/>
</dbReference>
<keyword evidence="3 4" id="KW-0479">Metal-binding</keyword>
<dbReference type="InterPro" id="IPR017972">
    <property type="entry name" value="Cyt_P450_CS"/>
</dbReference>
<dbReference type="Pfam" id="PF00067">
    <property type="entry name" value="p450"/>
    <property type="match status" value="1"/>
</dbReference>
<protein>
    <submittedName>
        <fullName evidence="5">Cytochrome P450</fullName>
    </submittedName>
</protein>
<dbReference type="Proteomes" id="UP000637578">
    <property type="component" value="Unassembled WGS sequence"/>
</dbReference>
<dbReference type="GO" id="GO:0005506">
    <property type="term" value="F:iron ion binding"/>
    <property type="evidence" value="ECO:0007669"/>
    <property type="project" value="InterPro"/>
</dbReference>
<reference evidence="5" key="1">
    <citation type="journal article" date="2014" name="Int. J. Syst. Evol. Microbiol.">
        <title>Complete genome sequence of Corynebacterium casei LMG S-19264T (=DSM 44701T), isolated from a smear-ripened cheese.</title>
        <authorList>
            <consortium name="US DOE Joint Genome Institute (JGI-PGF)"/>
            <person name="Walter F."/>
            <person name="Albersmeier A."/>
            <person name="Kalinowski J."/>
            <person name="Ruckert C."/>
        </authorList>
    </citation>
    <scope>NUCLEOTIDE SEQUENCE</scope>
    <source>
        <strain evidence="5">CGMCC 4.5737</strain>
    </source>
</reference>
<reference evidence="5" key="2">
    <citation type="submission" date="2020-09" db="EMBL/GenBank/DDBJ databases">
        <authorList>
            <person name="Sun Q."/>
            <person name="Zhou Y."/>
        </authorList>
    </citation>
    <scope>NUCLEOTIDE SEQUENCE</scope>
    <source>
        <strain evidence="5">CGMCC 4.5737</strain>
    </source>
</reference>
<evidence type="ECO:0000313" key="5">
    <source>
        <dbReference type="EMBL" id="GGM46489.1"/>
    </source>
</evidence>
<evidence type="ECO:0000313" key="6">
    <source>
        <dbReference type="Proteomes" id="UP000637578"/>
    </source>
</evidence>
<dbReference type="SUPFAM" id="SSF48264">
    <property type="entry name" value="Cytochrome P450"/>
    <property type="match status" value="1"/>
</dbReference>
<evidence type="ECO:0000256" key="4">
    <source>
        <dbReference type="RuleBase" id="RU000461"/>
    </source>
</evidence>
<dbReference type="PANTHER" id="PTHR24305:SF166">
    <property type="entry name" value="CYTOCHROME P450 12A4, MITOCHONDRIAL-RELATED"/>
    <property type="match status" value="1"/>
</dbReference>
<comment type="caution">
    <text evidence="5">The sequence shown here is derived from an EMBL/GenBank/DDBJ whole genome shotgun (WGS) entry which is preliminary data.</text>
</comment>
<accession>A0A8J3FUV1</accession>
<dbReference type="PRINTS" id="PR00385">
    <property type="entry name" value="P450"/>
</dbReference>
<dbReference type="PRINTS" id="PR00463">
    <property type="entry name" value="EP450I"/>
</dbReference>
<dbReference type="InterPro" id="IPR001128">
    <property type="entry name" value="Cyt_P450"/>
</dbReference>
<keyword evidence="3 4" id="KW-0349">Heme</keyword>
<dbReference type="EMBL" id="BMMK01000005">
    <property type="protein sequence ID" value="GGM46489.1"/>
    <property type="molecule type" value="Genomic_DNA"/>
</dbReference>
<keyword evidence="4" id="KW-0560">Oxidoreductase</keyword>
<comment type="similarity">
    <text evidence="2 4">Belongs to the cytochrome P450 family.</text>
</comment>
<evidence type="ECO:0000256" key="2">
    <source>
        <dbReference type="ARBA" id="ARBA00010617"/>
    </source>
</evidence>
<evidence type="ECO:0000256" key="3">
    <source>
        <dbReference type="PIRSR" id="PIRSR602401-1"/>
    </source>
</evidence>
<dbReference type="InterPro" id="IPR002401">
    <property type="entry name" value="Cyt_P450_E_grp-I"/>
</dbReference>
<keyword evidence="3 4" id="KW-0408">Iron</keyword>
<feature type="binding site" description="axial binding residue" evidence="3">
    <location>
        <position position="364"/>
    </location>
    <ligand>
        <name>heme</name>
        <dbReference type="ChEBI" id="CHEBI:30413"/>
    </ligand>
    <ligandPart>
        <name>Fe</name>
        <dbReference type="ChEBI" id="CHEBI:18248"/>
    </ligandPart>
</feature>
<dbReference type="InterPro" id="IPR036396">
    <property type="entry name" value="Cyt_P450_sf"/>
</dbReference>
<dbReference type="PROSITE" id="PS00086">
    <property type="entry name" value="CYTOCHROME_P450"/>
    <property type="match status" value="1"/>
</dbReference>
<sequence length="419" mass="46538">MSWNEFRLRFTTFSFLDSLTDSASGVFEVRARDPRRLLVWHPDAIEAIFRVDRRMGHLPSGTLGPLLGRQSLLWLDGPRHSLYRKALGPALSGRQLDGWRDIISGTVHSAVDALHPGAVVPLASWARSLTLRVISHLVFGRVEGELLTALRAWVEGVLGSRSRTLAYHYLRVHPSLLALRGTFHRLRPNLDRMLLASGRAAESRSLSALLLAEGPLAPLEDAELRDQLLSLLFAGHETTASATAWTLYLLSQHEEVQHDVLDEVSGTSADGWDAGELPLLHAVVQEAMRVCPPALVAGKRVPLKETELDGEVVRPGTVLTPCIYLAHHRPDEFASSERFDPRRFLDQRLPARHYLPFGGGTRRCLGSDLALREIRLVVAAVLRRRQLRCVNPGAGVRQLRGPTMAPSSRLRMEVTACRD</sequence>
<name>A0A8J3FUV1_9PSEU</name>
<dbReference type="InterPro" id="IPR050121">
    <property type="entry name" value="Cytochrome_P450_monoxygenase"/>
</dbReference>
<evidence type="ECO:0000256" key="1">
    <source>
        <dbReference type="ARBA" id="ARBA00001971"/>
    </source>
</evidence>
<dbReference type="RefSeq" id="WP_189055622.1">
    <property type="nucleotide sequence ID" value="NZ_BMMK01000005.1"/>
</dbReference>
<gene>
    <name evidence="5" type="ORF">GCM10012275_16910</name>
</gene>
<dbReference type="GO" id="GO:0016705">
    <property type="term" value="F:oxidoreductase activity, acting on paired donors, with incorporation or reduction of molecular oxygen"/>
    <property type="evidence" value="ECO:0007669"/>
    <property type="project" value="InterPro"/>
</dbReference>